<organism evidence="3 4">
    <name type="scientific">Acidipila rosea</name>
    <dbReference type="NCBI Taxonomy" id="768535"/>
    <lineage>
        <taxon>Bacteria</taxon>
        <taxon>Pseudomonadati</taxon>
        <taxon>Acidobacteriota</taxon>
        <taxon>Terriglobia</taxon>
        <taxon>Terriglobales</taxon>
        <taxon>Acidobacteriaceae</taxon>
        <taxon>Acidipila</taxon>
    </lineage>
</organism>
<dbReference type="PANTHER" id="PTHR31956:SF1">
    <property type="entry name" value="NON-SPECIFIC PHOSPHOLIPASE C1"/>
    <property type="match status" value="1"/>
</dbReference>
<dbReference type="Pfam" id="PF04185">
    <property type="entry name" value="Phosphoesterase"/>
    <property type="match status" value="1"/>
</dbReference>
<dbReference type="Gene3D" id="3.40.720.10">
    <property type="entry name" value="Alkaline Phosphatase, subunit A"/>
    <property type="match status" value="2"/>
</dbReference>
<dbReference type="OrthoDB" id="9770871at2"/>
<dbReference type="InterPro" id="IPR007312">
    <property type="entry name" value="Phosphoesterase"/>
</dbReference>
<feature type="signal peptide" evidence="2">
    <location>
        <begin position="1"/>
        <end position="26"/>
    </location>
</feature>
<dbReference type="Proteomes" id="UP000295210">
    <property type="component" value="Unassembled WGS sequence"/>
</dbReference>
<keyword evidence="2" id="KW-0732">Signal</keyword>
<evidence type="ECO:0000313" key="3">
    <source>
        <dbReference type="EMBL" id="TCK70700.1"/>
    </source>
</evidence>
<keyword evidence="1" id="KW-0378">Hydrolase</keyword>
<name>A0A4R1L1B2_9BACT</name>
<dbReference type="RefSeq" id="WP_131998661.1">
    <property type="nucleotide sequence ID" value="NZ_SMGK01000006.1"/>
</dbReference>
<comment type="caution">
    <text evidence="3">The sequence shown here is derived from an EMBL/GenBank/DDBJ whole genome shotgun (WGS) entry which is preliminary data.</text>
</comment>
<reference evidence="3 4" key="1">
    <citation type="submission" date="2019-03" db="EMBL/GenBank/DDBJ databases">
        <title>Genomic Encyclopedia of Type Strains, Phase IV (KMG-IV): sequencing the most valuable type-strain genomes for metagenomic binning, comparative biology and taxonomic classification.</title>
        <authorList>
            <person name="Goeker M."/>
        </authorList>
    </citation>
    <scope>NUCLEOTIDE SEQUENCE [LARGE SCALE GENOMIC DNA]</scope>
    <source>
        <strain evidence="3 4">DSM 103428</strain>
    </source>
</reference>
<accession>A0A4R1L1B2</accession>
<dbReference type="PANTHER" id="PTHR31956">
    <property type="entry name" value="NON-SPECIFIC PHOSPHOLIPASE C4-RELATED"/>
    <property type="match status" value="1"/>
</dbReference>
<dbReference type="EMBL" id="SMGK01000006">
    <property type="protein sequence ID" value="TCK70700.1"/>
    <property type="molecule type" value="Genomic_DNA"/>
</dbReference>
<evidence type="ECO:0000256" key="1">
    <source>
        <dbReference type="ARBA" id="ARBA00022801"/>
    </source>
</evidence>
<dbReference type="CDD" id="cd16013">
    <property type="entry name" value="AcpA"/>
    <property type="match status" value="1"/>
</dbReference>
<dbReference type="GO" id="GO:0042578">
    <property type="term" value="F:phosphoric ester hydrolase activity"/>
    <property type="evidence" value="ECO:0007669"/>
    <property type="project" value="UniProtKB-ARBA"/>
</dbReference>
<protein>
    <submittedName>
        <fullName evidence="3">Phospholipase C</fullName>
    </submittedName>
</protein>
<gene>
    <name evidence="3" type="ORF">C7378_3086</name>
</gene>
<dbReference type="AlphaFoldDB" id="A0A4R1L1B2"/>
<evidence type="ECO:0000313" key="4">
    <source>
        <dbReference type="Proteomes" id="UP000295210"/>
    </source>
</evidence>
<dbReference type="InterPro" id="IPR017850">
    <property type="entry name" value="Alkaline_phosphatase_core_sf"/>
</dbReference>
<keyword evidence="4" id="KW-1185">Reference proteome</keyword>
<evidence type="ECO:0000256" key="2">
    <source>
        <dbReference type="SAM" id="SignalP"/>
    </source>
</evidence>
<feature type="chain" id="PRO_5020776594" evidence="2">
    <location>
        <begin position="27"/>
        <end position="543"/>
    </location>
</feature>
<sequence>MKWMEWMRRGTWVGLVGILTAASVHASDLDVAKKQIRHIVVIYQENVSFDHYFGTYPHALNPKGDPKFTALPGTPKIDGYTEKLLKQNPNFLNAGNELGRTNPFRLDRNQAGTADQSHNYGAEQQAFNGGKMDLFPKSVGRPDGPRIPGQHVGILATSGLTMGYFDGNTVTAYWNYAQHFAISDRFFGTNFGPSTPGAINLASGQTNGVVNDQNAEGGIVADGNGGFTMIADPQPAGDLCTSTSDALVHMTGRNIGDLLTEGDVSWGFFQGGFDLSVVNPNGTTGCRRSSMSKWTAVNKRDYIAFHQPFQYYKSTANLKHVRPSSPKVVGMNKDGGANHQYDAHDFFDAVKAGNFPTVSYLKAPGFEDGHSGYSSPLDEQRWVVGILNFVQKQPEWEHTAVIIAYDDSDGWYDHRMGPLVNGSSTTQDALNGVGKCGDGTNALPGVNPATEHAQGRCGFGPRLPLIVISPWAKANYVDHNVTDQTSIIRLIEDLYLDGKRISGGSFDAQSGSLLSMFDFSKGKPQNTGKLILDPDKGTVEAGK</sequence>
<proteinExistence type="predicted"/>